<dbReference type="Gene3D" id="3.40.710.10">
    <property type="entry name" value="DD-peptidase/beta-lactamase superfamily"/>
    <property type="match status" value="2"/>
</dbReference>
<feature type="domain" description="Beta-lactamase-related" evidence="2">
    <location>
        <begin position="95"/>
        <end position="214"/>
    </location>
</feature>
<dbReference type="InterPro" id="IPR052794">
    <property type="entry name" value="Mito_Ser_Protease_LACTB"/>
</dbReference>
<comment type="caution">
    <text evidence="3">The sequence shown here is derived from an EMBL/GenBank/DDBJ whole genome shotgun (WGS) entry which is preliminary data.</text>
</comment>
<feature type="compositionally biased region" description="Basic and acidic residues" evidence="1">
    <location>
        <begin position="24"/>
        <end position="42"/>
    </location>
</feature>
<protein>
    <submittedName>
        <fullName evidence="3">Putative serine beta-lactamase-like protein LACTB, mitochondrial</fullName>
    </submittedName>
</protein>
<dbReference type="AlphaFoldDB" id="A0A423SD19"/>
<reference evidence="3 4" key="1">
    <citation type="submission" date="2018-04" db="EMBL/GenBank/DDBJ databases">
        <authorList>
            <person name="Zhang X."/>
            <person name="Yuan J."/>
            <person name="Li F."/>
            <person name="Xiang J."/>
        </authorList>
    </citation>
    <scope>NUCLEOTIDE SEQUENCE [LARGE SCALE GENOMIC DNA]</scope>
    <source>
        <tissue evidence="3">Muscle</tissue>
    </source>
</reference>
<name>A0A423SD19_PENVA</name>
<feature type="compositionally biased region" description="Basic and acidic residues" evidence="1">
    <location>
        <begin position="50"/>
        <end position="67"/>
    </location>
</feature>
<evidence type="ECO:0000313" key="4">
    <source>
        <dbReference type="Proteomes" id="UP000283509"/>
    </source>
</evidence>
<accession>A0A423SD19</accession>
<evidence type="ECO:0000256" key="1">
    <source>
        <dbReference type="SAM" id="MobiDB-lite"/>
    </source>
</evidence>
<dbReference type="InterPro" id="IPR012338">
    <property type="entry name" value="Beta-lactam/transpept-like"/>
</dbReference>
<feature type="compositionally biased region" description="Basic and acidic residues" evidence="1">
    <location>
        <begin position="207"/>
        <end position="220"/>
    </location>
</feature>
<dbReference type="GO" id="GO:0008233">
    <property type="term" value="F:peptidase activity"/>
    <property type="evidence" value="ECO:0007669"/>
    <property type="project" value="TreeGrafter"/>
</dbReference>
<reference evidence="3 4" key="2">
    <citation type="submission" date="2019-01" db="EMBL/GenBank/DDBJ databases">
        <title>The decoding of complex shrimp genome reveals the adaptation for benthos swimmer, frequently molting mechanism and breeding impact on genome.</title>
        <authorList>
            <person name="Sun Y."/>
            <person name="Gao Y."/>
            <person name="Yu Y."/>
        </authorList>
    </citation>
    <scope>NUCLEOTIDE SEQUENCE [LARGE SCALE GENOMIC DNA]</scope>
    <source>
        <tissue evidence="3">Muscle</tissue>
    </source>
</reference>
<gene>
    <name evidence="3" type="ORF">C7M84_020017</name>
</gene>
<sequence>MVNLLARLVGTATVVSIGTALCKSQEEKKDILPDDDKNHPQGRDVVATELPEKSEDPSKEQGLRGSDEEQNSPPASDEVQVDRKSRIEEAVKQSRKLLKRRMTEAGAPGLTIAVSVNGETMWEDGLGFADLENNVRCTPVTVMRIASISKSLTMTAVAKLWEEGKLDLDAPVQKYIPSFPVKKFEGEEVTITTRHLLSHQSGIRHYALKDPNKKEKKEKNNSTGGKKVVESKGERESGEIKKKDEEAGEKEGKTKDDAGEKTMADKEPSKAEGKERKEGSEGQSESSQSVAEAKKAELEKLLRSKASKKRKSKKKEEEENEFDMQEYYIKEKFESIEEALKLFQDDELFFKPGTGYLYTTHGWTVVSGVVEGAAGKPFTKVIAQLFHELGLENTYLDVNTPIIYNRARYYIRDKHGRLQNAPYVDNSYKWAGGGFLSTVQDLNKFGNAMLYSSQHQSEEGNVHMKS</sequence>
<dbReference type="PANTHER" id="PTHR46520:SF1">
    <property type="entry name" value="SERINE BETA-LACTAMASE-LIKE PROTEIN LACTB, MITOCHONDRIAL"/>
    <property type="match status" value="1"/>
</dbReference>
<feature type="region of interest" description="Disordered" evidence="1">
    <location>
        <begin position="24"/>
        <end position="85"/>
    </location>
</feature>
<dbReference type="GO" id="GO:0005739">
    <property type="term" value="C:mitochondrion"/>
    <property type="evidence" value="ECO:0007669"/>
    <property type="project" value="TreeGrafter"/>
</dbReference>
<evidence type="ECO:0000313" key="3">
    <source>
        <dbReference type="EMBL" id="ROT62152.1"/>
    </source>
</evidence>
<dbReference type="SUPFAM" id="SSF56601">
    <property type="entry name" value="beta-lactamase/transpeptidase-like"/>
    <property type="match status" value="1"/>
</dbReference>
<dbReference type="InterPro" id="IPR001466">
    <property type="entry name" value="Beta-lactam-related"/>
</dbReference>
<dbReference type="GO" id="GO:0019216">
    <property type="term" value="P:regulation of lipid metabolic process"/>
    <property type="evidence" value="ECO:0007669"/>
    <property type="project" value="TreeGrafter"/>
</dbReference>
<organism evidence="3 4">
    <name type="scientific">Penaeus vannamei</name>
    <name type="common">Whiteleg shrimp</name>
    <name type="synonym">Litopenaeus vannamei</name>
    <dbReference type="NCBI Taxonomy" id="6689"/>
    <lineage>
        <taxon>Eukaryota</taxon>
        <taxon>Metazoa</taxon>
        <taxon>Ecdysozoa</taxon>
        <taxon>Arthropoda</taxon>
        <taxon>Crustacea</taxon>
        <taxon>Multicrustacea</taxon>
        <taxon>Malacostraca</taxon>
        <taxon>Eumalacostraca</taxon>
        <taxon>Eucarida</taxon>
        <taxon>Decapoda</taxon>
        <taxon>Dendrobranchiata</taxon>
        <taxon>Penaeoidea</taxon>
        <taxon>Penaeidae</taxon>
        <taxon>Penaeus</taxon>
    </lineage>
</organism>
<feature type="region of interest" description="Disordered" evidence="1">
    <location>
        <begin position="202"/>
        <end position="298"/>
    </location>
</feature>
<dbReference type="Pfam" id="PF00144">
    <property type="entry name" value="Beta-lactamase"/>
    <property type="match status" value="2"/>
</dbReference>
<proteinExistence type="predicted"/>
<dbReference type="GO" id="GO:0006508">
    <property type="term" value="P:proteolysis"/>
    <property type="evidence" value="ECO:0007669"/>
    <property type="project" value="TreeGrafter"/>
</dbReference>
<feature type="domain" description="Beta-lactamase-related" evidence="2">
    <location>
        <begin position="327"/>
        <end position="450"/>
    </location>
</feature>
<feature type="compositionally biased region" description="Low complexity" evidence="1">
    <location>
        <begin position="281"/>
        <end position="291"/>
    </location>
</feature>
<dbReference type="EMBL" id="QCYY01003803">
    <property type="protein sequence ID" value="ROT62152.1"/>
    <property type="molecule type" value="Genomic_DNA"/>
</dbReference>
<dbReference type="OrthoDB" id="5946976at2759"/>
<keyword evidence="4" id="KW-1185">Reference proteome</keyword>
<evidence type="ECO:0000259" key="2">
    <source>
        <dbReference type="Pfam" id="PF00144"/>
    </source>
</evidence>
<dbReference type="Proteomes" id="UP000283509">
    <property type="component" value="Unassembled WGS sequence"/>
</dbReference>
<dbReference type="STRING" id="6689.A0A423SD19"/>
<feature type="compositionally biased region" description="Basic and acidic residues" evidence="1">
    <location>
        <begin position="227"/>
        <end position="280"/>
    </location>
</feature>
<dbReference type="PANTHER" id="PTHR46520">
    <property type="entry name" value="SERINE BETA-LACTAMASE-LIKE PROTEIN LACTB, MITOCHONDRIAL"/>
    <property type="match status" value="1"/>
</dbReference>